<gene>
    <name evidence="11" type="ORF">QBC35DRAFT_1646</name>
</gene>
<comment type="pathway">
    <text evidence="2">Mycotoxin biosynthesis.</text>
</comment>
<dbReference type="PANTHER" id="PTHR33365">
    <property type="entry name" value="YALI0B05434P"/>
    <property type="match status" value="1"/>
</dbReference>
<proteinExistence type="inferred from homology"/>
<name>A0AAN6X431_9PEZI</name>
<sequence>MPGTKYRSVPLDEDEKDNWPTEVERSPTHVPSRATSDRYPSHWLWLVHAVLLSVSITFFALSLCLRPEAASPAKPTPIQNQSQVASCEDITNTLNSPLLPAMKYERKKPNEALSWKDSPYVGRGPEVDHAWSLILNDGDVFISDEERERLGLSPYSSKVKNPKTNEWGFRGGIEIFEQLRCLNLLRHAATRQDSERMDTSSHIDRCVENLREQLMCYSDVGVFTYNTTVGVVTEDAGRASMRLEMPRPQNRMCRNFDAIKKWASDRTVRTQMA</sequence>
<comment type="subcellular location">
    <subcellularLocation>
        <location evidence="1">Membrane</location>
        <topology evidence="1">Single-pass membrane protein</topology>
    </subcellularLocation>
</comment>
<keyword evidence="5" id="KW-0843">Virulence</keyword>
<keyword evidence="6 10" id="KW-0472">Membrane</keyword>
<organism evidence="11 12">
    <name type="scientific">Podospora australis</name>
    <dbReference type="NCBI Taxonomy" id="1536484"/>
    <lineage>
        <taxon>Eukaryota</taxon>
        <taxon>Fungi</taxon>
        <taxon>Dikarya</taxon>
        <taxon>Ascomycota</taxon>
        <taxon>Pezizomycotina</taxon>
        <taxon>Sordariomycetes</taxon>
        <taxon>Sordariomycetidae</taxon>
        <taxon>Sordariales</taxon>
        <taxon>Podosporaceae</taxon>
        <taxon>Podospora</taxon>
    </lineage>
</organism>
<keyword evidence="7" id="KW-0325">Glycoprotein</keyword>
<feature type="compositionally biased region" description="Basic and acidic residues" evidence="9">
    <location>
        <begin position="17"/>
        <end position="27"/>
    </location>
</feature>
<dbReference type="Pfam" id="PF11807">
    <property type="entry name" value="UstYa"/>
    <property type="match status" value="1"/>
</dbReference>
<keyword evidence="3 10" id="KW-0812">Transmembrane</keyword>
<evidence type="ECO:0000256" key="3">
    <source>
        <dbReference type="ARBA" id="ARBA00022692"/>
    </source>
</evidence>
<evidence type="ECO:0000256" key="7">
    <source>
        <dbReference type="ARBA" id="ARBA00023180"/>
    </source>
</evidence>
<dbReference type="GO" id="GO:0043386">
    <property type="term" value="P:mycotoxin biosynthetic process"/>
    <property type="evidence" value="ECO:0007669"/>
    <property type="project" value="InterPro"/>
</dbReference>
<evidence type="ECO:0000256" key="9">
    <source>
        <dbReference type="SAM" id="MobiDB-lite"/>
    </source>
</evidence>
<dbReference type="EMBL" id="MU864350">
    <property type="protein sequence ID" value="KAK4193624.1"/>
    <property type="molecule type" value="Genomic_DNA"/>
</dbReference>
<evidence type="ECO:0000256" key="8">
    <source>
        <dbReference type="ARBA" id="ARBA00035112"/>
    </source>
</evidence>
<evidence type="ECO:0000256" key="2">
    <source>
        <dbReference type="ARBA" id="ARBA00004685"/>
    </source>
</evidence>
<evidence type="ECO:0000256" key="10">
    <source>
        <dbReference type="SAM" id="Phobius"/>
    </source>
</evidence>
<evidence type="ECO:0000313" key="11">
    <source>
        <dbReference type="EMBL" id="KAK4193624.1"/>
    </source>
</evidence>
<dbReference type="Proteomes" id="UP001302126">
    <property type="component" value="Unassembled WGS sequence"/>
</dbReference>
<dbReference type="GO" id="GO:0016020">
    <property type="term" value="C:membrane"/>
    <property type="evidence" value="ECO:0007669"/>
    <property type="project" value="UniProtKB-SubCell"/>
</dbReference>
<feature type="region of interest" description="Disordered" evidence="9">
    <location>
        <begin position="1"/>
        <end position="36"/>
    </location>
</feature>
<comment type="caution">
    <text evidence="11">The sequence shown here is derived from an EMBL/GenBank/DDBJ whole genome shotgun (WGS) entry which is preliminary data.</text>
</comment>
<evidence type="ECO:0000256" key="5">
    <source>
        <dbReference type="ARBA" id="ARBA00023026"/>
    </source>
</evidence>
<feature type="transmembrane region" description="Helical" evidence="10">
    <location>
        <begin position="43"/>
        <end position="65"/>
    </location>
</feature>
<reference evidence="11" key="1">
    <citation type="journal article" date="2023" name="Mol. Phylogenet. Evol.">
        <title>Genome-scale phylogeny and comparative genomics of the fungal order Sordariales.</title>
        <authorList>
            <person name="Hensen N."/>
            <person name="Bonometti L."/>
            <person name="Westerberg I."/>
            <person name="Brannstrom I.O."/>
            <person name="Guillou S."/>
            <person name="Cros-Aarteil S."/>
            <person name="Calhoun S."/>
            <person name="Haridas S."/>
            <person name="Kuo A."/>
            <person name="Mondo S."/>
            <person name="Pangilinan J."/>
            <person name="Riley R."/>
            <person name="LaButti K."/>
            <person name="Andreopoulos B."/>
            <person name="Lipzen A."/>
            <person name="Chen C."/>
            <person name="Yan M."/>
            <person name="Daum C."/>
            <person name="Ng V."/>
            <person name="Clum A."/>
            <person name="Steindorff A."/>
            <person name="Ohm R.A."/>
            <person name="Martin F."/>
            <person name="Silar P."/>
            <person name="Natvig D.O."/>
            <person name="Lalanne C."/>
            <person name="Gautier V."/>
            <person name="Ament-Velasquez S.L."/>
            <person name="Kruys A."/>
            <person name="Hutchinson M.I."/>
            <person name="Powell A.J."/>
            <person name="Barry K."/>
            <person name="Miller A.N."/>
            <person name="Grigoriev I.V."/>
            <person name="Debuchy R."/>
            <person name="Gladieux P."/>
            <person name="Hiltunen Thoren M."/>
            <person name="Johannesson H."/>
        </authorList>
    </citation>
    <scope>NUCLEOTIDE SEQUENCE</scope>
    <source>
        <strain evidence="11">PSN309</strain>
    </source>
</reference>
<evidence type="ECO:0000313" key="12">
    <source>
        <dbReference type="Proteomes" id="UP001302126"/>
    </source>
</evidence>
<accession>A0AAN6X431</accession>
<keyword evidence="4 10" id="KW-1133">Transmembrane helix</keyword>
<reference evidence="11" key="2">
    <citation type="submission" date="2023-05" db="EMBL/GenBank/DDBJ databases">
        <authorList>
            <consortium name="Lawrence Berkeley National Laboratory"/>
            <person name="Steindorff A."/>
            <person name="Hensen N."/>
            <person name="Bonometti L."/>
            <person name="Westerberg I."/>
            <person name="Brannstrom I.O."/>
            <person name="Guillou S."/>
            <person name="Cros-Aarteil S."/>
            <person name="Calhoun S."/>
            <person name="Haridas S."/>
            <person name="Kuo A."/>
            <person name="Mondo S."/>
            <person name="Pangilinan J."/>
            <person name="Riley R."/>
            <person name="Labutti K."/>
            <person name="Andreopoulos B."/>
            <person name="Lipzen A."/>
            <person name="Chen C."/>
            <person name="Yanf M."/>
            <person name="Daum C."/>
            <person name="Ng V."/>
            <person name="Clum A."/>
            <person name="Ohm R."/>
            <person name="Martin F."/>
            <person name="Silar P."/>
            <person name="Natvig D."/>
            <person name="Lalanne C."/>
            <person name="Gautier V."/>
            <person name="Ament-Velasquez S.L."/>
            <person name="Kruys A."/>
            <person name="Hutchinson M.I."/>
            <person name="Powell A.J."/>
            <person name="Barry K."/>
            <person name="Miller A.N."/>
            <person name="Grigoriev I.V."/>
            <person name="Debuchy R."/>
            <person name="Gladieux P."/>
            <person name="Thoren M.H."/>
            <person name="Johannesson H."/>
        </authorList>
    </citation>
    <scope>NUCLEOTIDE SEQUENCE</scope>
    <source>
        <strain evidence="11">PSN309</strain>
    </source>
</reference>
<evidence type="ECO:0000256" key="6">
    <source>
        <dbReference type="ARBA" id="ARBA00023136"/>
    </source>
</evidence>
<evidence type="ECO:0000256" key="1">
    <source>
        <dbReference type="ARBA" id="ARBA00004167"/>
    </source>
</evidence>
<keyword evidence="12" id="KW-1185">Reference proteome</keyword>
<protein>
    <submittedName>
        <fullName evidence="11">Uncharacterized protein</fullName>
    </submittedName>
</protein>
<dbReference type="PANTHER" id="PTHR33365:SF4">
    <property type="entry name" value="CYCLOCHLOROTINE BIOSYNTHESIS PROTEIN O"/>
    <property type="match status" value="1"/>
</dbReference>
<comment type="similarity">
    <text evidence="8">Belongs to the ustYa family.</text>
</comment>
<evidence type="ECO:0000256" key="4">
    <source>
        <dbReference type="ARBA" id="ARBA00022989"/>
    </source>
</evidence>
<dbReference type="AlphaFoldDB" id="A0AAN6X431"/>
<dbReference type="InterPro" id="IPR021765">
    <property type="entry name" value="UstYa-like"/>
</dbReference>